<reference evidence="1" key="1">
    <citation type="journal article" date="2021" name="PeerJ">
        <title>Extensive microbial diversity within the chicken gut microbiome revealed by metagenomics and culture.</title>
        <authorList>
            <person name="Gilroy R."/>
            <person name="Ravi A."/>
            <person name="Getino M."/>
            <person name="Pursley I."/>
            <person name="Horton D.L."/>
            <person name="Alikhan N.F."/>
            <person name="Baker D."/>
            <person name="Gharbi K."/>
            <person name="Hall N."/>
            <person name="Watson M."/>
            <person name="Adriaenssens E.M."/>
            <person name="Foster-Nyarko E."/>
            <person name="Jarju S."/>
            <person name="Secka A."/>
            <person name="Antonio M."/>
            <person name="Oren A."/>
            <person name="Chaudhuri R.R."/>
            <person name="La Ragione R."/>
            <person name="Hildebrand F."/>
            <person name="Pallen M.J."/>
        </authorList>
    </citation>
    <scope>NUCLEOTIDE SEQUENCE</scope>
    <source>
        <strain evidence="1">ChiW4-1371</strain>
    </source>
</reference>
<dbReference type="NCBIfam" id="TIGR04411">
    <property type="entry name" value="T2SS_GspN_Lepto"/>
    <property type="match status" value="1"/>
</dbReference>
<sequence>MNKKRIIFSIIAFLCALIVTLIVTFPLSAVASKIIADTVEKNKIDMRYDNINITFFGADASNIQTGPLTIKSIKLDYNPIGLLFKRVAFDVQSPAFMVTGKLSGSDLTADIKASVAGIAQIAGMTGSGSVSGKIQYNLNDEKGSINLSSPNKVTFNHPLMPVAVDSLQGQADINKNKLTIKNLSAKGANSLNVTGYIDLNKQKIDTSVLNINGEASMGNYPLKFSLTGPARAPKFSLK</sequence>
<protein>
    <submittedName>
        <fullName evidence="1">Type II secretion system protein GspN</fullName>
    </submittedName>
</protein>
<dbReference type="InterPro" id="IPR030925">
    <property type="entry name" value="T2SS_GspN_Lepto"/>
</dbReference>
<reference evidence="1" key="2">
    <citation type="submission" date="2021-04" db="EMBL/GenBank/DDBJ databases">
        <authorList>
            <person name="Gilroy R."/>
        </authorList>
    </citation>
    <scope>NUCLEOTIDE SEQUENCE</scope>
    <source>
        <strain evidence="1">ChiW4-1371</strain>
    </source>
</reference>
<name>A0A9D2GTW2_9BACT</name>
<dbReference type="EMBL" id="DXAQ01000125">
    <property type="protein sequence ID" value="HIZ89922.1"/>
    <property type="molecule type" value="Genomic_DNA"/>
</dbReference>
<evidence type="ECO:0000313" key="2">
    <source>
        <dbReference type="Proteomes" id="UP000824176"/>
    </source>
</evidence>
<gene>
    <name evidence="1" type="primary">gspN</name>
    <name evidence="1" type="ORF">H9804_08240</name>
</gene>
<organism evidence="1 2">
    <name type="scientific">Candidatus Mucispirillum faecigallinarum</name>
    <dbReference type="NCBI Taxonomy" id="2838699"/>
    <lineage>
        <taxon>Bacteria</taxon>
        <taxon>Pseudomonadati</taxon>
        <taxon>Deferribacterota</taxon>
        <taxon>Deferribacteres</taxon>
        <taxon>Deferribacterales</taxon>
        <taxon>Mucispirillaceae</taxon>
        <taxon>Mucispirillum</taxon>
    </lineage>
</organism>
<comment type="caution">
    <text evidence="1">The sequence shown here is derived from an EMBL/GenBank/DDBJ whole genome shotgun (WGS) entry which is preliminary data.</text>
</comment>
<dbReference type="Proteomes" id="UP000824176">
    <property type="component" value="Unassembled WGS sequence"/>
</dbReference>
<evidence type="ECO:0000313" key="1">
    <source>
        <dbReference type="EMBL" id="HIZ89922.1"/>
    </source>
</evidence>
<accession>A0A9D2GTW2</accession>
<proteinExistence type="predicted"/>
<dbReference type="AlphaFoldDB" id="A0A9D2GTW2"/>